<sequence length="257" mass="29437">MLPLWVSIIPVLNAQNLYFDKTLPDEETVLNVVDFHRARALSGYHFAHVNDTAMYNAKRFEGDIGRFYIYRKSQNRSKIAEAIEEYKKKTCIEFSPKSAADQDYIHIVPDDGCYSLVGRIGGKQPVSLGDGCIQKGIIIHELMHVVGFFHEQSRADRDDHVIINWSNVESGLQDQFDKYSLQMIDHLDTEYDYGSVMHYAPTAFSKNGKPTIEPRKKGAEIGQRYGFSDTDLYKINKLYNCKKDGMFSAEGLRLINY</sequence>
<organism evidence="13 14">
    <name type="scientific">Strongylus vulgaris</name>
    <name type="common">Blood worm</name>
    <dbReference type="NCBI Taxonomy" id="40348"/>
    <lineage>
        <taxon>Eukaryota</taxon>
        <taxon>Metazoa</taxon>
        <taxon>Ecdysozoa</taxon>
        <taxon>Nematoda</taxon>
        <taxon>Chromadorea</taxon>
        <taxon>Rhabditida</taxon>
        <taxon>Rhabditina</taxon>
        <taxon>Rhabditomorpha</taxon>
        <taxon>Strongyloidea</taxon>
        <taxon>Strongylidae</taxon>
        <taxon>Strongylus</taxon>
    </lineage>
</organism>
<dbReference type="GO" id="GO:0006508">
    <property type="term" value="P:proteolysis"/>
    <property type="evidence" value="ECO:0007669"/>
    <property type="project" value="UniProtKB-KW"/>
</dbReference>
<dbReference type="OrthoDB" id="291007at2759"/>
<evidence type="ECO:0000256" key="11">
    <source>
        <dbReference type="RuleBase" id="RU361183"/>
    </source>
</evidence>
<dbReference type="Proteomes" id="UP000270094">
    <property type="component" value="Unassembled WGS sequence"/>
</dbReference>
<keyword evidence="5 10" id="KW-0862">Zinc</keyword>
<dbReference type="InterPro" id="IPR024079">
    <property type="entry name" value="MetalloPept_cat_dom_sf"/>
</dbReference>
<reference evidence="13 14" key="1">
    <citation type="submission" date="2018-11" db="EMBL/GenBank/DDBJ databases">
        <authorList>
            <consortium name="Pathogen Informatics"/>
        </authorList>
    </citation>
    <scope>NUCLEOTIDE SEQUENCE [LARGE SCALE GENOMIC DNA]</scope>
</reference>
<keyword evidence="4 10" id="KW-0378">Hydrolase</keyword>
<evidence type="ECO:0000256" key="9">
    <source>
        <dbReference type="ARBA" id="ARBA00023180"/>
    </source>
</evidence>
<dbReference type="PROSITE" id="PS51864">
    <property type="entry name" value="ASTACIN"/>
    <property type="match status" value="1"/>
</dbReference>
<feature type="binding site" evidence="10">
    <location>
        <position position="150"/>
    </location>
    <ligand>
        <name>Zn(2+)</name>
        <dbReference type="ChEBI" id="CHEBI:29105"/>
        <note>catalytic</note>
    </ligand>
</feature>
<keyword evidence="14" id="KW-1185">Reference proteome</keyword>
<keyword evidence="7" id="KW-0865">Zymogen</keyword>
<dbReference type="EMBL" id="UYYB01094538">
    <property type="protein sequence ID" value="VDM74591.1"/>
    <property type="molecule type" value="Genomic_DNA"/>
</dbReference>
<dbReference type="InterPro" id="IPR034035">
    <property type="entry name" value="Astacin-like_dom"/>
</dbReference>
<protein>
    <recommendedName>
        <fullName evidence="11">Metalloendopeptidase</fullName>
        <ecNumber evidence="11">3.4.24.-</ecNumber>
    </recommendedName>
</protein>
<feature type="binding site" evidence="10">
    <location>
        <position position="140"/>
    </location>
    <ligand>
        <name>Zn(2+)</name>
        <dbReference type="ChEBI" id="CHEBI:29105"/>
        <note>catalytic</note>
    </ligand>
</feature>
<dbReference type="GO" id="GO:0004222">
    <property type="term" value="F:metalloendopeptidase activity"/>
    <property type="evidence" value="ECO:0007669"/>
    <property type="project" value="UniProtKB-UniRule"/>
</dbReference>
<dbReference type="SUPFAM" id="SSF55486">
    <property type="entry name" value="Metalloproteases ('zincins'), catalytic domain"/>
    <property type="match status" value="1"/>
</dbReference>
<name>A0A3P7INM7_STRVU</name>
<evidence type="ECO:0000313" key="13">
    <source>
        <dbReference type="EMBL" id="VDM74591.1"/>
    </source>
</evidence>
<dbReference type="InterPro" id="IPR006026">
    <property type="entry name" value="Peptidase_Metallo"/>
</dbReference>
<dbReference type="PRINTS" id="PR00480">
    <property type="entry name" value="ASTACIN"/>
</dbReference>
<evidence type="ECO:0000256" key="2">
    <source>
        <dbReference type="ARBA" id="ARBA00022723"/>
    </source>
</evidence>
<proteinExistence type="predicted"/>
<keyword evidence="2 10" id="KW-0479">Metal-binding</keyword>
<feature type="active site" evidence="10">
    <location>
        <position position="141"/>
    </location>
</feature>
<keyword evidence="8" id="KW-1015">Disulfide bond</keyword>
<dbReference type="EC" id="3.4.24.-" evidence="11"/>
<feature type="domain" description="Peptidase M12A" evidence="12">
    <location>
        <begin position="50"/>
        <end position="242"/>
    </location>
</feature>
<dbReference type="GO" id="GO:0008270">
    <property type="term" value="F:zinc ion binding"/>
    <property type="evidence" value="ECO:0007669"/>
    <property type="project" value="UniProtKB-UniRule"/>
</dbReference>
<dbReference type="SMART" id="SM00235">
    <property type="entry name" value="ZnMc"/>
    <property type="match status" value="1"/>
</dbReference>
<evidence type="ECO:0000256" key="1">
    <source>
        <dbReference type="ARBA" id="ARBA00022670"/>
    </source>
</evidence>
<dbReference type="Gene3D" id="3.40.390.10">
    <property type="entry name" value="Collagenase (Catalytic Domain)"/>
    <property type="match status" value="1"/>
</dbReference>
<dbReference type="FunFam" id="3.40.390.10:FF:000015">
    <property type="entry name" value="Meprin A subunit"/>
    <property type="match status" value="1"/>
</dbReference>
<feature type="binding site" evidence="10">
    <location>
        <position position="144"/>
    </location>
    <ligand>
        <name>Zn(2+)</name>
        <dbReference type="ChEBI" id="CHEBI:29105"/>
        <note>catalytic</note>
    </ligand>
</feature>
<keyword evidence="1 10" id="KW-0645">Protease</keyword>
<evidence type="ECO:0000256" key="8">
    <source>
        <dbReference type="ARBA" id="ARBA00023157"/>
    </source>
</evidence>
<comment type="caution">
    <text evidence="10">Lacks conserved residue(s) required for the propagation of feature annotation.</text>
</comment>
<dbReference type="PANTHER" id="PTHR10127">
    <property type="entry name" value="DISCOIDIN, CUB, EGF, LAMININ , AND ZINC METALLOPROTEASE DOMAIN CONTAINING"/>
    <property type="match status" value="1"/>
</dbReference>
<evidence type="ECO:0000256" key="4">
    <source>
        <dbReference type="ARBA" id="ARBA00022801"/>
    </source>
</evidence>
<dbReference type="InterPro" id="IPR001506">
    <property type="entry name" value="Peptidase_M12A"/>
</dbReference>
<evidence type="ECO:0000256" key="6">
    <source>
        <dbReference type="ARBA" id="ARBA00023049"/>
    </source>
</evidence>
<gene>
    <name evidence="13" type="ORF">SVUK_LOCUS9589</name>
</gene>
<evidence type="ECO:0000313" key="14">
    <source>
        <dbReference type="Proteomes" id="UP000270094"/>
    </source>
</evidence>
<dbReference type="Pfam" id="PF01400">
    <property type="entry name" value="Astacin"/>
    <property type="match status" value="1"/>
</dbReference>
<keyword evidence="3" id="KW-0732">Signal</keyword>
<evidence type="ECO:0000259" key="12">
    <source>
        <dbReference type="PROSITE" id="PS51864"/>
    </source>
</evidence>
<keyword evidence="9" id="KW-0325">Glycoprotein</keyword>
<dbReference type="PANTHER" id="PTHR10127:SF890">
    <property type="entry name" value="ZINC METALLOPROTEINASE NAS-13"/>
    <property type="match status" value="1"/>
</dbReference>
<evidence type="ECO:0000256" key="3">
    <source>
        <dbReference type="ARBA" id="ARBA00022729"/>
    </source>
</evidence>
<evidence type="ECO:0000256" key="7">
    <source>
        <dbReference type="ARBA" id="ARBA00023145"/>
    </source>
</evidence>
<evidence type="ECO:0000256" key="5">
    <source>
        <dbReference type="ARBA" id="ARBA00022833"/>
    </source>
</evidence>
<dbReference type="AlphaFoldDB" id="A0A3P7INM7"/>
<evidence type="ECO:0000256" key="10">
    <source>
        <dbReference type="PROSITE-ProRule" id="PRU01211"/>
    </source>
</evidence>
<accession>A0A3P7INM7</accession>
<comment type="cofactor">
    <cofactor evidence="10 11">
        <name>Zn(2+)</name>
        <dbReference type="ChEBI" id="CHEBI:29105"/>
    </cofactor>
    <text evidence="10 11">Binds 1 zinc ion per subunit.</text>
</comment>
<dbReference type="CDD" id="cd04280">
    <property type="entry name" value="ZnMc_astacin_like"/>
    <property type="match status" value="1"/>
</dbReference>
<keyword evidence="6 10" id="KW-0482">Metalloprotease</keyword>